<keyword evidence="10 11" id="KW-0066">ATP synthesis</keyword>
<comment type="function">
    <text evidence="11">Key component of the proton channel; it plays a direct role in the translocation of protons across the membrane.</text>
</comment>
<evidence type="ECO:0000256" key="11">
    <source>
        <dbReference type="HAMAP-Rule" id="MF_01393"/>
    </source>
</evidence>
<evidence type="ECO:0000256" key="2">
    <source>
        <dbReference type="ARBA" id="ARBA00006810"/>
    </source>
</evidence>
<keyword evidence="7 11" id="KW-1133">Transmembrane helix</keyword>
<dbReference type="PANTHER" id="PTHR42823:SF3">
    <property type="entry name" value="ATP SYNTHASE SUBUNIT A, CHLOROPLASTIC"/>
    <property type="match status" value="1"/>
</dbReference>
<dbReference type="InterPro" id="IPR023011">
    <property type="entry name" value="ATP_synth_F0_asu_AS"/>
</dbReference>
<dbReference type="RefSeq" id="WP_108774586.1">
    <property type="nucleotide sequence ID" value="NZ_JALBUR010000002.1"/>
</dbReference>
<keyword evidence="4 11" id="KW-0138">CF(0)</keyword>
<feature type="transmembrane region" description="Helical" evidence="11">
    <location>
        <begin position="96"/>
        <end position="115"/>
    </location>
</feature>
<keyword evidence="5 11" id="KW-0812">Transmembrane</keyword>
<dbReference type="GO" id="GO:0045259">
    <property type="term" value="C:proton-transporting ATP synthase complex"/>
    <property type="evidence" value="ECO:0007669"/>
    <property type="project" value="UniProtKB-KW"/>
</dbReference>
<proteinExistence type="inferred from homology"/>
<dbReference type="Pfam" id="PF00119">
    <property type="entry name" value="ATP-synt_A"/>
    <property type="match status" value="1"/>
</dbReference>
<dbReference type="PANTHER" id="PTHR42823">
    <property type="entry name" value="ATP SYNTHASE SUBUNIT A, CHLOROPLASTIC"/>
    <property type="match status" value="1"/>
</dbReference>
<dbReference type="SUPFAM" id="SSF81336">
    <property type="entry name" value="F1F0 ATP synthase subunit A"/>
    <property type="match status" value="1"/>
</dbReference>
<feature type="transmembrane region" description="Helical" evidence="11">
    <location>
        <begin position="67"/>
        <end position="90"/>
    </location>
</feature>
<dbReference type="Gene3D" id="1.20.120.220">
    <property type="entry name" value="ATP synthase, F0 complex, subunit A"/>
    <property type="match status" value="1"/>
</dbReference>
<dbReference type="AlphaFoldDB" id="A0AB35U4J9"/>
<evidence type="ECO:0000313" key="12">
    <source>
        <dbReference type="EMBL" id="MDX8418786.1"/>
    </source>
</evidence>
<keyword evidence="6 11" id="KW-0375">Hydrogen ion transport</keyword>
<evidence type="ECO:0000256" key="9">
    <source>
        <dbReference type="ARBA" id="ARBA00023136"/>
    </source>
</evidence>
<feature type="transmembrane region" description="Helical" evidence="11">
    <location>
        <begin position="153"/>
        <end position="171"/>
    </location>
</feature>
<keyword evidence="13" id="KW-1185">Reference proteome</keyword>
<dbReference type="EMBL" id="JALBUR010000002">
    <property type="protein sequence ID" value="MDX8418786.1"/>
    <property type="molecule type" value="Genomic_DNA"/>
</dbReference>
<dbReference type="InterPro" id="IPR000568">
    <property type="entry name" value="ATP_synth_F0_asu"/>
</dbReference>
<evidence type="ECO:0000256" key="1">
    <source>
        <dbReference type="ARBA" id="ARBA00004141"/>
    </source>
</evidence>
<evidence type="ECO:0000256" key="4">
    <source>
        <dbReference type="ARBA" id="ARBA00022547"/>
    </source>
</evidence>
<keyword evidence="11" id="KW-1003">Cell membrane</keyword>
<keyword evidence="8 11" id="KW-0406">Ion transport</keyword>
<keyword evidence="3 11" id="KW-0813">Transport</keyword>
<dbReference type="GO" id="GO:0046933">
    <property type="term" value="F:proton-transporting ATP synthase activity, rotational mechanism"/>
    <property type="evidence" value="ECO:0007669"/>
    <property type="project" value="UniProtKB-UniRule"/>
</dbReference>
<evidence type="ECO:0000256" key="6">
    <source>
        <dbReference type="ARBA" id="ARBA00022781"/>
    </source>
</evidence>
<feature type="transmembrane region" description="Helical" evidence="11">
    <location>
        <begin position="7"/>
        <end position="25"/>
    </location>
</feature>
<reference evidence="12 13" key="1">
    <citation type="submission" date="2022-03" db="EMBL/GenBank/DDBJ databases">
        <title>Novel taxa within the pig intestine.</title>
        <authorList>
            <person name="Wylensek D."/>
            <person name="Bishof K."/>
            <person name="Afrizal A."/>
            <person name="Clavel T."/>
        </authorList>
    </citation>
    <scope>NUCLEOTIDE SEQUENCE [LARGE SCALE GENOMIC DNA]</scope>
    <source>
        <strain evidence="12 13">CLA-KB-P133</strain>
    </source>
</reference>
<dbReference type="PROSITE" id="PS00449">
    <property type="entry name" value="ATPASE_A"/>
    <property type="match status" value="1"/>
</dbReference>
<protein>
    <recommendedName>
        <fullName evidence="11">ATP synthase subunit a</fullName>
    </recommendedName>
    <alternativeName>
        <fullName evidence="11">ATP synthase F0 sector subunit a</fullName>
    </alternativeName>
    <alternativeName>
        <fullName evidence="11">F-ATPase subunit 6</fullName>
    </alternativeName>
</protein>
<dbReference type="HAMAP" id="MF_01393">
    <property type="entry name" value="ATP_synth_a_bact"/>
    <property type="match status" value="1"/>
</dbReference>
<feature type="transmembrane region" description="Helical" evidence="11">
    <location>
        <begin position="206"/>
        <end position="225"/>
    </location>
</feature>
<dbReference type="GO" id="GO:0042777">
    <property type="term" value="P:proton motive force-driven plasma membrane ATP synthesis"/>
    <property type="evidence" value="ECO:0007669"/>
    <property type="project" value="TreeGrafter"/>
</dbReference>
<gene>
    <name evidence="11" type="primary">atpB</name>
    <name evidence="12" type="ORF">MOZ60_01605</name>
</gene>
<dbReference type="GO" id="GO:0005886">
    <property type="term" value="C:plasma membrane"/>
    <property type="evidence" value="ECO:0007669"/>
    <property type="project" value="UniProtKB-SubCell"/>
</dbReference>
<evidence type="ECO:0000256" key="3">
    <source>
        <dbReference type="ARBA" id="ARBA00022448"/>
    </source>
</evidence>
<accession>A0AB35U4J9</accession>
<evidence type="ECO:0000256" key="10">
    <source>
        <dbReference type="ARBA" id="ARBA00023310"/>
    </source>
</evidence>
<evidence type="ECO:0000313" key="13">
    <source>
        <dbReference type="Proteomes" id="UP001286174"/>
    </source>
</evidence>
<dbReference type="PRINTS" id="PR00123">
    <property type="entry name" value="ATPASEA"/>
</dbReference>
<keyword evidence="9 11" id="KW-0472">Membrane</keyword>
<dbReference type="CDD" id="cd00310">
    <property type="entry name" value="ATP-synt_Fo_a_6"/>
    <property type="match status" value="1"/>
</dbReference>
<evidence type="ECO:0000256" key="8">
    <source>
        <dbReference type="ARBA" id="ARBA00023065"/>
    </source>
</evidence>
<sequence length="234" mass="25965">MKIQSDVYTIILITLIIGISIVLISKKIDKLDPYAKPKGFTGAVILGVQAVYNTVSDNTGRKLADHYVPYILVLWTYIFLANIISLFGISSPTANLSVTLLLAIITWVMIQYVELKYGGFKGYMHSFIEPIAVMLPMNIFGKFSTMISMSLRLFGNILCGGIMMQLVYNACQSLSNLLLGWITKSGTVFNFMAPILAPLLHAYFDLFSGFIQTLVFVTLTVVLIGNDIPEDIKK</sequence>
<comment type="similarity">
    <text evidence="2 11">Belongs to the ATPase A chain family.</text>
</comment>
<comment type="caution">
    <text evidence="12">The sequence shown here is derived from an EMBL/GenBank/DDBJ whole genome shotgun (WGS) entry which is preliminary data.</text>
</comment>
<name>A0AB35U4J9_9FIRM</name>
<organism evidence="12 13">
    <name type="scientific">Grylomicrobium aquisgranensis</name>
    <dbReference type="NCBI Taxonomy" id="2926318"/>
    <lineage>
        <taxon>Bacteria</taxon>
        <taxon>Bacillati</taxon>
        <taxon>Bacillota</taxon>
        <taxon>Erysipelotrichia</taxon>
        <taxon>Erysipelotrichales</taxon>
        <taxon>Erysipelotrichaceae</taxon>
        <taxon>Grylomicrobium</taxon>
    </lineage>
</organism>
<dbReference type="InterPro" id="IPR035908">
    <property type="entry name" value="F0_ATP_A_sf"/>
</dbReference>
<dbReference type="Proteomes" id="UP001286174">
    <property type="component" value="Unassembled WGS sequence"/>
</dbReference>
<evidence type="ECO:0000256" key="5">
    <source>
        <dbReference type="ARBA" id="ARBA00022692"/>
    </source>
</evidence>
<evidence type="ECO:0000256" key="7">
    <source>
        <dbReference type="ARBA" id="ARBA00022989"/>
    </source>
</evidence>
<feature type="transmembrane region" description="Helical" evidence="11">
    <location>
        <begin position="178"/>
        <end position="200"/>
    </location>
</feature>
<dbReference type="InterPro" id="IPR045082">
    <property type="entry name" value="ATP_syn_F0_a_bact/chloroplast"/>
</dbReference>
<comment type="subcellular location">
    <subcellularLocation>
        <location evidence="11">Cell membrane</location>
        <topology evidence="11">Multi-pass membrane protein</topology>
    </subcellularLocation>
    <subcellularLocation>
        <location evidence="1">Membrane</location>
        <topology evidence="1">Multi-pass membrane protein</topology>
    </subcellularLocation>
</comment>